<dbReference type="Gene3D" id="2.40.33.10">
    <property type="entry name" value="PK beta-barrel domain-like"/>
    <property type="match status" value="1"/>
</dbReference>
<dbReference type="InterPro" id="IPR036918">
    <property type="entry name" value="Pyrv_Knase_C_sf"/>
</dbReference>
<evidence type="ECO:0000256" key="9">
    <source>
        <dbReference type="ARBA" id="ARBA00022741"/>
    </source>
</evidence>
<evidence type="ECO:0000256" key="17">
    <source>
        <dbReference type="RuleBase" id="RU000504"/>
    </source>
</evidence>
<keyword evidence="13" id="KW-0630">Potassium</keyword>
<keyword evidence="21" id="KW-1185">Reference proteome</keyword>
<dbReference type="PROSITE" id="PS00110">
    <property type="entry name" value="PYRUVATE_KINASE"/>
    <property type="match status" value="1"/>
</dbReference>
<evidence type="ECO:0000313" key="20">
    <source>
        <dbReference type="EMBL" id="MBC8535718.1"/>
    </source>
</evidence>
<dbReference type="InterPro" id="IPR040442">
    <property type="entry name" value="Pyrv_kinase-like_dom_sf"/>
</dbReference>
<dbReference type="InterPro" id="IPR015806">
    <property type="entry name" value="Pyrv_Knase_insert_dom_sf"/>
</dbReference>
<dbReference type="NCBIfam" id="TIGR01064">
    <property type="entry name" value="pyruv_kin"/>
    <property type="match status" value="1"/>
</dbReference>
<dbReference type="PANTHER" id="PTHR11817">
    <property type="entry name" value="PYRUVATE KINASE"/>
    <property type="match status" value="1"/>
</dbReference>
<dbReference type="Gene3D" id="3.20.20.60">
    <property type="entry name" value="Phosphoenolpyruvate-binding domains"/>
    <property type="match status" value="1"/>
</dbReference>
<evidence type="ECO:0000256" key="10">
    <source>
        <dbReference type="ARBA" id="ARBA00022777"/>
    </source>
</evidence>
<feature type="domain" description="Pyruvate kinase C-terminal" evidence="19">
    <location>
        <begin position="356"/>
        <end position="468"/>
    </location>
</feature>
<evidence type="ECO:0000256" key="14">
    <source>
        <dbReference type="ARBA" id="ARBA00023152"/>
    </source>
</evidence>
<dbReference type="GO" id="GO:0005524">
    <property type="term" value="F:ATP binding"/>
    <property type="evidence" value="ECO:0007669"/>
    <property type="project" value="UniProtKB-KW"/>
</dbReference>
<evidence type="ECO:0000256" key="3">
    <source>
        <dbReference type="ARBA" id="ARBA00004997"/>
    </source>
</evidence>
<dbReference type="InterPro" id="IPR015813">
    <property type="entry name" value="Pyrv/PenolPyrv_kinase-like_dom"/>
</dbReference>
<evidence type="ECO:0000256" key="13">
    <source>
        <dbReference type="ARBA" id="ARBA00022958"/>
    </source>
</evidence>
<dbReference type="EC" id="2.7.1.40" evidence="5 16"/>
<comment type="similarity">
    <text evidence="4 17">Belongs to the pyruvate kinase family.</text>
</comment>
<evidence type="ECO:0000256" key="12">
    <source>
        <dbReference type="ARBA" id="ARBA00022842"/>
    </source>
</evidence>
<comment type="pathway">
    <text evidence="3 17">Carbohydrate degradation; glycolysis; pyruvate from D-glyceraldehyde 3-phosphate: step 5/5.</text>
</comment>
<comment type="cofactor">
    <cofactor evidence="2">
        <name>K(+)</name>
        <dbReference type="ChEBI" id="CHEBI:29103"/>
    </cofactor>
</comment>
<dbReference type="InterPro" id="IPR015793">
    <property type="entry name" value="Pyrv_Knase_brl"/>
</dbReference>
<dbReference type="InterPro" id="IPR015795">
    <property type="entry name" value="Pyrv_Knase_C"/>
</dbReference>
<dbReference type="NCBIfam" id="NF004491">
    <property type="entry name" value="PRK05826.1"/>
    <property type="match status" value="1"/>
</dbReference>
<dbReference type="FunFam" id="3.20.20.60:FF:000025">
    <property type="entry name" value="Pyruvate kinase"/>
    <property type="match status" value="1"/>
</dbReference>
<name>A0A926DBX4_9FIRM</name>
<evidence type="ECO:0000256" key="16">
    <source>
        <dbReference type="NCBIfam" id="TIGR01064"/>
    </source>
</evidence>
<keyword evidence="11" id="KW-0067">ATP-binding</keyword>
<keyword evidence="15 20" id="KW-0670">Pyruvate</keyword>
<evidence type="ECO:0000256" key="4">
    <source>
        <dbReference type="ARBA" id="ARBA00008663"/>
    </source>
</evidence>
<evidence type="ECO:0000256" key="5">
    <source>
        <dbReference type="ARBA" id="ARBA00012142"/>
    </source>
</evidence>
<dbReference type="GO" id="GO:0016301">
    <property type="term" value="F:kinase activity"/>
    <property type="evidence" value="ECO:0007669"/>
    <property type="project" value="UniProtKB-KW"/>
</dbReference>
<evidence type="ECO:0000256" key="8">
    <source>
        <dbReference type="ARBA" id="ARBA00022723"/>
    </source>
</evidence>
<dbReference type="SUPFAM" id="SSF50800">
    <property type="entry name" value="PK beta-barrel domain-like"/>
    <property type="match status" value="1"/>
</dbReference>
<dbReference type="FunFam" id="2.40.33.10:FF:000001">
    <property type="entry name" value="Pyruvate kinase"/>
    <property type="match status" value="1"/>
</dbReference>
<keyword evidence="12 17" id="KW-0460">Magnesium</keyword>
<accession>A0A926DBX4</accession>
<dbReference type="SUPFAM" id="SSF52935">
    <property type="entry name" value="PK C-terminal domain-like"/>
    <property type="match status" value="1"/>
</dbReference>
<dbReference type="PRINTS" id="PR01050">
    <property type="entry name" value="PYRUVTKNASE"/>
</dbReference>
<sequence>MRKTKIICTMGPSTDNVETIKELMRLGMNVARFNFSHQDHAAQKRRFDMVVRAREELGLPIATMLDTKGPEVRLGLFKEGSAQLCAGQEFVLTTQQIEGDAERASITYTGLTRDVHTGTKILIDDGLIELEVLEVTGREIRCRVINGGEVSNSKGVNVPDVKLSMPFISERDRSDILFGIETGFDFIAASFTQSANDVREIRKLLDENGGKHINIIAKIENSEGVANIDEILQIVDGIMVARGDMGVEIAFENLPAIQKMLIKKAYNEGKQVITATQMLESMIKNPRPTRAETTDVANAIYDGTSAIMLSGETAAGAYPLEAVRTMARIAERTEANIDYFKRFRLRDNPSDPDITNAISHATCTTAHDLGAAAIVTVSNHGKTAKMISKYRPCCPIIACSPHNRTVRQLNLSWGVTPVYIREVDSTDALFESSLEGAKQTGIVAPGDLVVTTAGIPLRTSGTTNLMRVDIVK</sequence>
<dbReference type="RefSeq" id="WP_346726790.1">
    <property type="nucleotide sequence ID" value="NZ_JACRSP010000001.1"/>
</dbReference>
<comment type="catalytic activity">
    <reaction evidence="17">
        <text>pyruvate + ATP = phosphoenolpyruvate + ADP + H(+)</text>
        <dbReference type="Rhea" id="RHEA:18157"/>
        <dbReference type="ChEBI" id="CHEBI:15361"/>
        <dbReference type="ChEBI" id="CHEBI:15378"/>
        <dbReference type="ChEBI" id="CHEBI:30616"/>
        <dbReference type="ChEBI" id="CHEBI:58702"/>
        <dbReference type="ChEBI" id="CHEBI:456216"/>
        <dbReference type="EC" id="2.7.1.40"/>
    </reaction>
</comment>
<dbReference type="NCBIfam" id="NF004978">
    <property type="entry name" value="PRK06354.1"/>
    <property type="match status" value="1"/>
</dbReference>
<evidence type="ECO:0000256" key="7">
    <source>
        <dbReference type="ARBA" id="ARBA00022679"/>
    </source>
</evidence>
<evidence type="ECO:0000313" key="21">
    <source>
        <dbReference type="Proteomes" id="UP000620366"/>
    </source>
</evidence>
<dbReference type="Pfam" id="PF00224">
    <property type="entry name" value="PK"/>
    <property type="match status" value="1"/>
</dbReference>
<comment type="cofactor">
    <cofactor evidence="1">
        <name>Mg(2+)</name>
        <dbReference type="ChEBI" id="CHEBI:18420"/>
    </cofactor>
</comment>
<reference evidence="20" key="1">
    <citation type="submission" date="2020-08" db="EMBL/GenBank/DDBJ databases">
        <title>Genome public.</title>
        <authorList>
            <person name="Liu C."/>
            <person name="Sun Q."/>
        </authorList>
    </citation>
    <scope>NUCLEOTIDE SEQUENCE</scope>
    <source>
        <strain evidence="20">BX7</strain>
    </source>
</reference>
<evidence type="ECO:0000256" key="11">
    <source>
        <dbReference type="ARBA" id="ARBA00022840"/>
    </source>
</evidence>
<feature type="domain" description="Pyruvate kinase barrel" evidence="18">
    <location>
        <begin position="1"/>
        <end position="323"/>
    </location>
</feature>
<dbReference type="InterPro" id="IPR011037">
    <property type="entry name" value="Pyrv_Knase-like_insert_dom_sf"/>
</dbReference>
<keyword evidence="10 17" id="KW-0418">Kinase</keyword>
<gene>
    <name evidence="20" type="primary">pyk</name>
    <name evidence="20" type="ORF">H8695_03305</name>
</gene>
<evidence type="ECO:0000256" key="1">
    <source>
        <dbReference type="ARBA" id="ARBA00001946"/>
    </source>
</evidence>
<evidence type="ECO:0000259" key="18">
    <source>
        <dbReference type="Pfam" id="PF00224"/>
    </source>
</evidence>
<keyword evidence="8" id="KW-0479">Metal-binding</keyword>
<dbReference type="GO" id="GO:0030955">
    <property type="term" value="F:potassium ion binding"/>
    <property type="evidence" value="ECO:0007669"/>
    <property type="project" value="UniProtKB-UniRule"/>
</dbReference>
<protein>
    <recommendedName>
        <fullName evidence="6 16">Pyruvate kinase</fullName>
        <ecNumber evidence="5 16">2.7.1.40</ecNumber>
    </recommendedName>
</protein>
<organism evidence="20 21">
    <name type="scientific">Feifania hominis</name>
    <dbReference type="NCBI Taxonomy" id="2763660"/>
    <lineage>
        <taxon>Bacteria</taxon>
        <taxon>Bacillati</taxon>
        <taxon>Bacillota</taxon>
        <taxon>Clostridia</taxon>
        <taxon>Eubacteriales</taxon>
        <taxon>Feifaniaceae</taxon>
        <taxon>Feifania</taxon>
    </lineage>
</organism>
<dbReference type="Gene3D" id="3.40.1380.20">
    <property type="entry name" value="Pyruvate kinase, C-terminal domain"/>
    <property type="match status" value="1"/>
</dbReference>
<evidence type="ECO:0000256" key="2">
    <source>
        <dbReference type="ARBA" id="ARBA00001958"/>
    </source>
</evidence>
<dbReference type="SUPFAM" id="SSF51621">
    <property type="entry name" value="Phosphoenolpyruvate/pyruvate domain"/>
    <property type="match status" value="1"/>
</dbReference>
<dbReference type="Pfam" id="PF02887">
    <property type="entry name" value="PK_C"/>
    <property type="match status" value="1"/>
</dbReference>
<comment type="caution">
    <text evidence="20">The sequence shown here is derived from an EMBL/GenBank/DDBJ whole genome shotgun (WGS) entry which is preliminary data.</text>
</comment>
<dbReference type="AlphaFoldDB" id="A0A926DBX4"/>
<evidence type="ECO:0000259" key="19">
    <source>
        <dbReference type="Pfam" id="PF02887"/>
    </source>
</evidence>
<keyword evidence="7 17" id="KW-0808">Transferase</keyword>
<dbReference type="InterPro" id="IPR018209">
    <property type="entry name" value="Pyrv_Knase_AS"/>
</dbReference>
<dbReference type="GO" id="GO:0004743">
    <property type="term" value="F:pyruvate kinase activity"/>
    <property type="evidence" value="ECO:0007669"/>
    <property type="project" value="UniProtKB-UniRule"/>
</dbReference>
<keyword evidence="9" id="KW-0547">Nucleotide-binding</keyword>
<dbReference type="InterPro" id="IPR001697">
    <property type="entry name" value="Pyr_Knase"/>
</dbReference>
<proteinExistence type="inferred from homology"/>
<keyword evidence="14 17" id="KW-0324">Glycolysis</keyword>
<evidence type="ECO:0000256" key="15">
    <source>
        <dbReference type="ARBA" id="ARBA00023317"/>
    </source>
</evidence>
<dbReference type="Proteomes" id="UP000620366">
    <property type="component" value="Unassembled WGS sequence"/>
</dbReference>
<dbReference type="EMBL" id="JACRSP010000001">
    <property type="protein sequence ID" value="MBC8535718.1"/>
    <property type="molecule type" value="Genomic_DNA"/>
</dbReference>
<evidence type="ECO:0000256" key="6">
    <source>
        <dbReference type="ARBA" id="ARBA00018587"/>
    </source>
</evidence>
<dbReference type="GO" id="GO:0000287">
    <property type="term" value="F:magnesium ion binding"/>
    <property type="evidence" value="ECO:0007669"/>
    <property type="project" value="UniProtKB-UniRule"/>
</dbReference>